<evidence type="ECO:0000313" key="4">
    <source>
        <dbReference type="EMBL" id="CAL5077708.1"/>
    </source>
</evidence>
<dbReference type="Pfam" id="PF00646">
    <property type="entry name" value="F-box"/>
    <property type="match status" value="1"/>
</dbReference>
<dbReference type="PANTHER" id="PTHR32133:SF297">
    <property type="entry name" value="F-BOX DOMAIN-CONTAINING PROTEIN"/>
    <property type="match status" value="1"/>
</dbReference>
<protein>
    <recommendedName>
        <fullName evidence="3">F-box domain-containing protein</fullName>
    </recommendedName>
</protein>
<gene>
    <name evidence="4" type="ORF">URODEC1_LOCUS106765</name>
</gene>
<keyword evidence="5" id="KW-1185">Reference proteome</keyword>
<keyword evidence="2" id="KW-0812">Transmembrane</keyword>
<evidence type="ECO:0000259" key="3">
    <source>
        <dbReference type="Pfam" id="PF00646"/>
    </source>
</evidence>
<sequence>MAARRREASRVGDPGLPEDQALAPQPTLMAPPPPQPPPYLAEDLVEEILLRFPPTEPATLFRAALVCKHWCRLISAPGFRRRFRERHRTPPMLGFLYRGFADHGVVNGFVPTAAAFCSPRAESRSCGAIDARHGRILLQWPEEHSGTDDIALGVWDPITGVKRKLPHLARNSSRWNAAVLCFAAAGDCDHLDCHRGPFLVVVVGTNDIGGTFIRTCSSDVAASWSEPIFSQQQTRDCVDPLMRSALTGNALYFGFVANKVLRYDLELRESSFVELPSGHSNLGLRVLTTTEEGGLGLATAHGNTIYMWSRNDDGRQEDFGWRRNRVIELETLLHSYAILTLPYVVGFAEGIGIIFVRASNVLFSIDLKTCKVEKVCKGRGIRAVVPYMSFYTPGLSVQLCSVFGLKMFGTSNILAANMKFA</sequence>
<keyword evidence="2" id="KW-0472">Membrane</keyword>
<dbReference type="Proteomes" id="UP001497457">
    <property type="component" value="Chromosome 7b"/>
</dbReference>
<feature type="transmembrane region" description="Helical" evidence="2">
    <location>
        <begin position="395"/>
        <end position="415"/>
    </location>
</feature>
<proteinExistence type="predicted"/>
<accession>A0ABC9FMW4</accession>
<feature type="region of interest" description="Disordered" evidence="1">
    <location>
        <begin position="1"/>
        <end position="37"/>
    </location>
</feature>
<dbReference type="SUPFAM" id="SSF81383">
    <property type="entry name" value="F-box domain"/>
    <property type="match status" value="1"/>
</dbReference>
<dbReference type="EMBL" id="OZ075117">
    <property type="protein sequence ID" value="CAL5077708.1"/>
    <property type="molecule type" value="Genomic_DNA"/>
</dbReference>
<dbReference type="AlphaFoldDB" id="A0ABC9FMW4"/>
<evidence type="ECO:0000256" key="2">
    <source>
        <dbReference type="SAM" id="Phobius"/>
    </source>
</evidence>
<name>A0ABC9FMW4_9POAL</name>
<dbReference type="InterPro" id="IPR036047">
    <property type="entry name" value="F-box-like_dom_sf"/>
</dbReference>
<feature type="domain" description="F-box" evidence="3">
    <location>
        <begin position="42"/>
        <end position="81"/>
    </location>
</feature>
<feature type="transmembrane region" description="Helical" evidence="2">
    <location>
        <begin position="332"/>
        <end position="356"/>
    </location>
</feature>
<dbReference type="PANTHER" id="PTHR32133">
    <property type="entry name" value="OS07G0120400 PROTEIN"/>
    <property type="match status" value="1"/>
</dbReference>
<reference evidence="4 5" key="2">
    <citation type="submission" date="2024-10" db="EMBL/GenBank/DDBJ databases">
        <authorList>
            <person name="Ryan C."/>
        </authorList>
    </citation>
    <scope>NUCLEOTIDE SEQUENCE [LARGE SCALE GENOMIC DNA]</scope>
</reference>
<evidence type="ECO:0000313" key="5">
    <source>
        <dbReference type="Proteomes" id="UP001497457"/>
    </source>
</evidence>
<feature type="compositionally biased region" description="Basic and acidic residues" evidence="1">
    <location>
        <begin position="1"/>
        <end position="10"/>
    </location>
</feature>
<evidence type="ECO:0000256" key="1">
    <source>
        <dbReference type="SAM" id="MobiDB-lite"/>
    </source>
</evidence>
<keyword evidence="2" id="KW-1133">Transmembrane helix</keyword>
<dbReference type="InterPro" id="IPR001810">
    <property type="entry name" value="F-box_dom"/>
</dbReference>
<organism evidence="4 5">
    <name type="scientific">Urochloa decumbens</name>
    <dbReference type="NCBI Taxonomy" id="240449"/>
    <lineage>
        <taxon>Eukaryota</taxon>
        <taxon>Viridiplantae</taxon>
        <taxon>Streptophyta</taxon>
        <taxon>Embryophyta</taxon>
        <taxon>Tracheophyta</taxon>
        <taxon>Spermatophyta</taxon>
        <taxon>Magnoliopsida</taxon>
        <taxon>Liliopsida</taxon>
        <taxon>Poales</taxon>
        <taxon>Poaceae</taxon>
        <taxon>PACMAD clade</taxon>
        <taxon>Panicoideae</taxon>
        <taxon>Panicodae</taxon>
        <taxon>Paniceae</taxon>
        <taxon>Melinidinae</taxon>
        <taxon>Urochloa</taxon>
    </lineage>
</organism>
<reference evidence="5" key="1">
    <citation type="submission" date="2024-06" db="EMBL/GenBank/DDBJ databases">
        <authorList>
            <person name="Ryan C."/>
        </authorList>
    </citation>
    <scope>NUCLEOTIDE SEQUENCE [LARGE SCALE GENOMIC DNA]</scope>
</reference>